<proteinExistence type="predicted"/>
<name>A0A4R5MKZ7_9SPHI</name>
<gene>
    <name evidence="1" type="ORF">EZJ43_07820</name>
</gene>
<accession>A0A4R5MKZ7</accession>
<dbReference type="AlphaFoldDB" id="A0A4R5MKZ7"/>
<keyword evidence="2" id="KW-1185">Reference proteome</keyword>
<dbReference type="RefSeq" id="WP_133262146.1">
    <property type="nucleotide sequence ID" value="NZ_SJCY01000004.1"/>
</dbReference>
<organism evidence="1 2">
    <name type="scientific">Pedobacter changchengzhani</name>
    <dbReference type="NCBI Taxonomy" id="2529274"/>
    <lineage>
        <taxon>Bacteria</taxon>
        <taxon>Pseudomonadati</taxon>
        <taxon>Bacteroidota</taxon>
        <taxon>Sphingobacteriia</taxon>
        <taxon>Sphingobacteriales</taxon>
        <taxon>Sphingobacteriaceae</taxon>
        <taxon>Pedobacter</taxon>
    </lineage>
</organism>
<dbReference type="OrthoDB" id="1147047at2"/>
<dbReference type="EMBL" id="SJCY01000004">
    <property type="protein sequence ID" value="TDG36417.1"/>
    <property type="molecule type" value="Genomic_DNA"/>
</dbReference>
<evidence type="ECO:0000313" key="1">
    <source>
        <dbReference type="EMBL" id="TDG36417.1"/>
    </source>
</evidence>
<sequence length="366" mass="44086">MKNIEQLKETFSTAQKNYKTIKKSIEKYVVSWFWATDSIFDLEPFYFEQNRFSKGRIKKAEPIKKENQYQYGIDANKEIIVERQFTGLKGLFYETFYIREKDKIESYRYDYSPEKKIDNVKSFNYENSRLNTCYIVVKNGWIKYSYNYQNGKLSTKLMQRIYDKKEVPDRIFDYAFNEIGELQSIKEKEHFHYNKPDKKISYKKLTELVFEKILSLLKKNISDCNMQEKLYCIYVYYYHEVMIPPSIGFGTQADREEWINEKGEGSKWIIWNPIDYSHMIEIEPDVETQNLFKLYNQETSLNNKENNTIKMIVECCKKIKEIISEFDLIKTDDFVIVASDYEQGDLKKNFKLINPELYDEYKNKLV</sequence>
<protein>
    <submittedName>
        <fullName evidence="1">Uncharacterized protein</fullName>
    </submittedName>
</protein>
<reference evidence="1 2" key="1">
    <citation type="submission" date="2019-02" db="EMBL/GenBank/DDBJ databases">
        <title>Pedobacter sp. nov., a novel speices isolated from soil of pinguins habitat in Antarcitica.</title>
        <authorList>
            <person name="He R.-H."/>
        </authorList>
    </citation>
    <scope>NUCLEOTIDE SEQUENCE [LARGE SCALE GENOMIC DNA]</scope>
    <source>
        <strain evidence="1 2">E01020</strain>
    </source>
</reference>
<evidence type="ECO:0000313" key="2">
    <source>
        <dbReference type="Proteomes" id="UP000295668"/>
    </source>
</evidence>
<dbReference type="Proteomes" id="UP000295668">
    <property type="component" value="Unassembled WGS sequence"/>
</dbReference>
<comment type="caution">
    <text evidence="1">The sequence shown here is derived from an EMBL/GenBank/DDBJ whole genome shotgun (WGS) entry which is preliminary data.</text>
</comment>